<gene>
    <name evidence="1" type="ORF">HCU74_02015</name>
</gene>
<dbReference type="Gene3D" id="2.40.400.10">
    <property type="entry name" value="Acetoacetate decarboxylase-like"/>
    <property type="match status" value="1"/>
</dbReference>
<dbReference type="InterPro" id="IPR023375">
    <property type="entry name" value="ADC_dom_sf"/>
</dbReference>
<protein>
    <submittedName>
        <fullName evidence="1">Acetoacetate decarboxylase family protein</fullName>
    </submittedName>
</protein>
<dbReference type="Proteomes" id="UP000765845">
    <property type="component" value="Unassembled WGS sequence"/>
</dbReference>
<dbReference type="InterPro" id="IPR010451">
    <property type="entry name" value="Acetoacetate_decarboxylase"/>
</dbReference>
<dbReference type="Pfam" id="PF06314">
    <property type="entry name" value="ADC"/>
    <property type="match status" value="1"/>
</dbReference>
<sequence length="257" mass="28927">MTTTTAPMGKPGDILNWPMLKIRYMTDPENIARLLPPGIEPGRQPGVTITIYNFPVLNEPEYGCVVNVDANFNGIEGEYTLGIAIDQEAAIYGSHERWGQPKYYGETRYFRLMDFVSAKVSHRGYTFLEFSGQVTGEGEIPPEIETNEWWIKHLRGVDMTKPDWDFPPHVVRVYSKYGTAHVEKLQGKVTLIDSPWDPVASQLPMRGEADAWLWTPIFLDRQITLDAPLDPEAFIPFADTIGGSRWPGENGGPKAVE</sequence>
<dbReference type="SUPFAM" id="SSF160104">
    <property type="entry name" value="Acetoacetate decarboxylase-like"/>
    <property type="match status" value="1"/>
</dbReference>
<dbReference type="RefSeq" id="WP_168448719.1">
    <property type="nucleotide sequence ID" value="NZ_JAAWWK010000001.1"/>
</dbReference>
<organism evidence="1 2">
    <name type="scientific">Spongiibacter thalassae</name>
    <dbReference type="NCBI Taxonomy" id="2721624"/>
    <lineage>
        <taxon>Bacteria</taxon>
        <taxon>Pseudomonadati</taxon>
        <taxon>Pseudomonadota</taxon>
        <taxon>Gammaproteobacteria</taxon>
        <taxon>Cellvibrionales</taxon>
        <taxon>Spongiibacteraceae</taxon>
        <taxon>Spongiibacter</taxon>
    </lineage>
</organism>
<name>A0ABX1GB92_9GAMM</name>
<dbReference type="EMBL" id="JAAWWK010000001">
    <property type="protein sequence ID" value="NKI16186.1"/>
    <property type="molecule type" value="Genomic_DNA"/>
</dbReference>
<proteinExistence type="predicted"/>
<reference evidence="1 2" key="1">
    <citation type="submission" date="2020-04" db="EMBL/GenBank/DDBJ databases">
        <authorList>
            <person name="Yoon J."/>
        </authorList>
    </citation>
    <scope>NUCLEOTIDE SEQUENCE [LARGE SCALE GENOMIC DNA]</scope>
    <source>
        <strain evidence="1 2">KMU-166</strain>
    </source>
</reference>
<keyword evidence="2" id="KW-1185">Reference proteome</keyword>
<evidence type="ECO:0000313" key="1">
    <source>
        <dbReference type="EMBL" id="NKI16186.1"/>
    </source>
</evidence>
<comment type="caution">
    <text evidence="1">The sequence shown here is derived from an EMBL/GenBank/DDBJ whole genome shotgun (WGS) entry which is preliminary data.</text>
</comment>
<evidence type="ECO:0000313" key="2">
    <source>
        <dbReference type="Proteomes" id="UP000765845"/>
    </source>
</evidence>
<accession>A0ABX1GB92</accession>